<name>A0A517LA77_9PEZI</name>
<dbReference type="SUPFAM" id="SSF54695">
    <property type="entry name" value="POZ domain"/>
    <property type="match status" value="1"/>
</dbReference>
<dbReference type="OrthoDB" id="194443at2759"/>
<keyword evidence="4" id="KW-1185">Reference proteome</keyword>
<dbReference type="Proteomes" id="UP000316270">
    <property type="component" value="Chromosome 8"/>
</dbReference>
<evidence type="ECO:0000313" key="4">
    <source>
        <dbReference type="Proteomes" id="UP000316270"/>
    </source>
</evidence>
<dbReference type="CDD" id="cd18186">
    <property type="entry name" value="BTB_POZ_ZBTB_KLHL-like"/>
    <property type="match status" value="1"/>
</dbReference>
<dbReference type="PROSITE" id="PS50097">
    <property type="entry name" value="BTB"/>
    <property type="match status" value="1"/>
</dbReference>
<dbReference type="InterPro" id="IPR011333">
    <property type="entry name" value="SKP1/BTB/POZ_sf"/>
</dbReference>
<feature type="region of interest" description="Disordered" evidence="1">
    <location>
        <begin position="1"/>
        <end position="26"/>
    </location>
</feature>
<dbReference type="STRING" id="50376.A0A517LA77"/>
<dbReference type="PANTHER" id="PTHR47843:SF2">
    <property type="entry name" value="BTB DOMAIN-CONTAINING PROTEIN"/>
    <property type="match status" value="1"/>
</dbReference>
<organism evidence="3 4">
    <name type="scientific">Venturia effusa</name>
    <dbReference type="NCBI Taxonomy" id="50376"/>
    <lineage>
        <taxon>Eukaryota</taxon>
        <taxon>Fungi</taxon>
        <taxon>Dikarya</taxon>
        <taxon>Ascomycota</taxon>
        <taxon>Pezizomycotina</taxon>
        <taxon>Dothideomycetes</taxon>
        <taxon>Pleosporomycetidae</taxon>
        <taxon>Venturiales</taxon>
        <taxon>Venturiaceae</taxon>
        <taxon>Venturia</taxon>
    </lineage>
</organism>
<evidence type="ECO:0000256" key="1">
    <source>
        <dbReference type="SAM" id="MobiDB-lite"/>
    </source>
</evidence>
<reference evidence="3 4" key="1">
    <citation type="submission" date="2019-07" db="EMBL/GenBank/DDBJ databases">
        <title>Finished genome of Venturia effusa.</title>
        <authorList>
            <person name="Young C.A."/>
            <person name="Cox M.P."/>
            <person name="Ganley A.R.D."/>
            <person name="David W.J."/>
        </authorList>
    </citation>
    <scope>NUCLEOTIDE SEQUENCE [LARGE SCALE GENOMIC DNA]</scope>
    <source>
        <strain evidence="4">albino</strain>
    </source>
</reference>
<dbReference type="PANTHER" id="PTHR47843">
    <property type="entry name" value="BTB DOMAIN-CONTAINING PROTEIN-RELATED"/>
    <property type="match status" value="1"/>
</dbReference>
<accession>A0A517LA77</accession>
<evidence type="ECO:0000259" key="2">
    <source>
        <dbReference type="PROSITE" id="PS50097"/>
    </source>
</evidence>
<sequence length="235" mass="26963">MASDSKSTATPTTATPKVQDQRRDTDGTLKLGKKMAKVFVGDDQDEPFLVHFDLLIATSDFFKKALTGEFKEKEGVVRLANESAETFQWYMRWLYDQRLPESLQWRQYLDAYVFGVFIQDNKFCNASIDALQDETTKTNKCPTHLASAACEKLPFSSPFIRLLVDFWVRHTSSSDAWFEVDTSKDDRTKAPAEFWVAVAHGITIYHTTKAEDRRGYCVDNKCYYHIHAEGEPRCT</sequence>
<evidence type="ECO:0000313" key="3">
    <source>
        <dbReference type="EMBL" id="QDS72539.1"/>
    </source>
</evidence>
<dbReference type="Pfam" id="PF00651">
    <property type="entry name" value="BTB"/>
    <property type="match status" value="1"/>
</dbReference>
<protein>
    <recommendedName>
        <fullName evidence="2">BTB domain-containing protein</fullName>
    </recommendedName>
</protein>
<dbReference type="EMBL" id="CP042192">
    <property type="protein sequence ID" value="QDS72539.1"/>
    <property type="molecule type" value="Genomic_DNA"/>
</dbReference>
<dbReference type="InterPro" id="IPR000210">
    <property type="entry name" value="BTB/POZ_dom"/>
</dbReference>
<gene>
    <name evidence="3" type="ORF">FKW77_000376</name>
</gene>
<dbReference type="Gene3D" id="3.30.710.10">
    <property type="entry name" value="Potassium Channel Kv1.1, Chain A"/>
    <property type="match status" value="1"/>
</dbReference>
<feature type="domain" description="BTB" evidence="2">
    <location>
        <begin position="25"/>
        <end position="103"/>
    </location>
</feature>
<dbReference type="AlphaFoldDB" id="A0A517LA77"/>
<feature type="compositionally biased region" description="Low complexity" evidence="1">
    <location>
        <begin position="1"/>
        <end position="17"/>
    </location>
</feature>
<proteinExistence type="predicted"/>